<dbReference type="InterPro" id="IPR004364">
    <property type="entry name" value="Aa-tRNA-synt_II"/>
</dbReference>
<dbReference type="InterPro" id="IPR004523">
    <property type="entry name" value="Asp-tRNA_synthase_2"/>
</dbReference>
<dbReference type="GO" id="GO:0005829">
    <property type="term" value="C:cytosol"/>
    <property type="evidence" value="ECO:0007669"/>
    <property type="project" value="TreeGrafter"/>
</dbReference>
<sequence>MKRTLTVDIKNEVGKEITLCGWVHKLRKLGGLSFIVLRDRAGLAQAVVDGSEENNKLKEITTETVVKITGKVVKEERAPHGAELHNCKVEVISPVKEDIPIEINKKEIKANLDTLLDNRPLTLRAPKQRAIFRVQSEITNEFREFLEAKGFKEVNTPKIVSSGLETGGAEMFELKYFKKKAFLSQSPQMYKQIMVGVFEKVYETAYIYRAEKHSTSRHINEYVSLDMEMGFIDSYEDIMNLEEGLLKSLIKRLKENSREDFEMLGSEIPEIKGKIPRMRLKEAQEILEKEYGEKCVGAPDLEPKHEKQICEYTTKKYDSEFVFITHYPSKKRPFYTMDDPDNPEETLSFDLLFRGIEVTTGGQRIHLYQEYIDKLKGRGMDPKDFEDYLSVFKFGMPPHGGLGMGLERLTMKLMNLDNIREASLFPRDINRLRP</sequence>
<dbReference type="Pfam" id="PF00152">
    <property type="entry name" value="tRNA-synt_2"/>
    <property type="match status" value="1"/>
</dbReference>
<dbReference type="InterPro" id="IPR012340">
    <property type="entry name" value="NA-bd_OB-fold"/>
</dbReference>
<dbReference type="GO" id="GO:0050560">
    <property type="term" value="F:aspartate-tRNA(Asn) ligase activity"/>
    <property type="evidence" value="ECO:0007669"/>
    <property type="project" value="UniProtKB-EC"/>
</dbReference>
<keyword evidence="5 9" id="KW-0547">Nucleotide-binding</keyword>
<feature type="domain" description="Aminoacyl-transfer RNA synthetases class-II family profile" evidence="10">
    <location>
        <begin position="132"/>
        <end position="434"/>
    </location>
</feature>
<reference evidence="11 12" key="1">
    <citation type="journal article" date="2017" name="ISME J.">
        <title>Energy and carbon metabolisms in a deep terrestrial subsurface fluid microbial community.</title>
        <authorList>
            <person name="Momper L."/>
            <person name="Jungbluth S.P."/>
            <person name="Lee M.D."/>
            <person name="Amend J.P."/>
        </authorList>
    </citation>
    <scope>NUCLEOTIDE SEQUENCE [LARGE SCALE GENOMIC DNA]</scope>
    <source>
        <strain evidence="11">SURF_29</strain>
    </source>
</reference>
<feature type="binding site" evidence="9">
    <location>
        <position position="360"/>
    </location>
    <ligand>
        <name>L-aspartate</name>
        <dbReference type="ChEBI" id="CHEBI:29991"/>
    </ligand>
</feature>
<comment type="subcellular location">
    <subcellularLocation>
        <location evidence="1 9">Cytoplasm</location>
    </subcellularLocation>
</comment>
<dbReference type="GO" id="GO:0006422">
    <property type="term" value="P:aspartyl-tRNA aminoacylation"/>
    <property type="evidence" value="ECO:0007669"/>
    <property type="project" value="UniProtKB-UniRule"/>
</dbReference>
<keyword evidence="8 9" id="KW-0030">Aminoacyl-tRNA synthetase</keyword>
<feature type="binding site" evidence="9">
    <location>
        <begin position="209"/>
        <end position="211"/>
    </location>
    <ligand>
        <name>ATP</name>
        <dbReference type="ChEBI" id="CHEBI:30616"/>
    </ligand>
</feature>
<dbReference type="Proteomes" id="UP000285655">
    <property type="component" value="Unassembled WGS sequence"/>
</dbReference>
<proteinExistence type="inferred from homology"/>
<dbReference type="InterPro" id="IPR002312">
    <property type="entry name" value="Asp/Asn-tRNA-synth_IIb"/>
</dbReference>
<comment type="subunit">
    <text evidence="9">Homodimer.</text>
</comment>
<evidence type="ECO:0000313" key="12">
    <source>
        <dbReference type="Proteomes" id="UP000285655"/>
    </source>
</evidence>
<dbReference type="FunFam" id="3.30.930.10:FF:000038">
    <property type="entry name" value="Aspartate--tRNA ligase"/>
    <property type="match status" value="1"/>
</dbReference>
<evidence type="ECO:0000259" key="10">
    <source>
        <dbReference type="PROSITE" id="PS50862"/>
    </source>
</evidence>
<comment type="catalytic activity">
    <reaction evidence="9">
        <text>tRNA(Asx) + L-aspartate + ATP = L-aspartyl-tRNA(Asx) + AMP + diphosphate</text>
        <dbReference type="Rhea" id="RHEA:18349"/>
        <dbReference type="Rhea" id="RHEA-COMP:9710"/>
        <dbReference type="Rhea" id="RHEA-COMP:9711"/>
        <dbReference type="ChEBI" id="CHEBI:29991"/>
        <dbReference type="ChEBI" id="CHEBI:30616"/>
        <dbReference type="ChEBI" id="CHEBI:33019"/>
        <dbReference type="ChEBI" id="CHEBI:78442"/>
        <dbReference type="ChEBI" id="CHEBI:78516"/>
        <dbReference type="ChEBI" id="CHEBI:456215"/>
        <dbReference type="EC" id="6.1.1.23"/>
    </reaction>
</comment>
<dbReference type="PRINTS" id="PR01042">
    <property type="entry name" value="TRNASYNTHASP"/>
</dbReference>
<dbReference type="GO" id="GO:0004815">
    <property type="term" value="F:aspartate-tRNA ligase activity"/>
    <property type="evidence" value="ECO:0007669"/>
    <property type="project" value="UniProtKB-UniRule"/>
</dbReference>
<feature type="binding site" evidence="9">
    <location>
        <position position="357"/>
    </location>
    <ligand>
        <name>ATP</name>
        <dbReference type="ChEBI" id="CHEBI:30616"/>
    </ligand>
</feature>
<dbReference type="InterPro" id="IPR006195">
    <property type="entry name" value="aa-tRNA-synth_II"/>
</dbReference>
<feature type="binding site" evidence="9">
    <location>
        <begin position="405"/>
        <end position="408"/>
    </location>
    <ligand>
        <name>ATP</name>
        <dbReference type="ChEBI" id="CHEBI:30616"/>
    </ligand>
</feature>
<gene>
    <name evidence="9 11" type="primary">aspS</name>
    <name evidence="11" type="ORF">C4544_06460</name>
</gene>
<dbReference type="HAMAP" id="MF_02075">
    <property type="entry name" value="Asp_tRNA_synth_type2"/>
    <property type="match status" value="1"/>
</dbReference>
<dbReference type="SUPFAM" id="SSF50249">
    <property type="entry name" value="Nucleic acid-binding proteins"/>
    <property type="match status" value="1"/>
</dbReference>
<dbReference type="PANTHER" id="PTHR43450">
    <property type="entry name" value="ASPARTYL-TRNA SYNTHETASE"/>
    <property type="match status" value="1"/>
</dbReference>
<dbReference type="Gene3D" id="2.40.50.140">
    <property type="entry name" value="Nucleic acid-binding proteins"/>
    <property type="match status" value="1"/>
</dbReference>
<keyword evidence="7 9" id="KW-0648">Protein biosynthesis</keyword>
<dbReference type="GO" id="GO:0017101">
    <property type="term" value="C:aminoacyl-tRNA synthetase multienzyme complex"/>
    <property type="evidence" value="ECO:0007669"/>
    <property type="project" value="TreeGrafter"/>
</dbReference>
<keyword evidence="4 9" id="KW-0436">Ligase</keyword>
<evidence type="ECO:0000256" key="7">
    <source>
        <dbReference type="ARBA" id="ARBA00022917"/>
    </source>
</evidence>
<evidence type="ECO:0000313" key="11">
    <source>
        <dbReference type="EMBL" id="RJO59983.1"/>
    </source>
</evidence>
<evidence type="ECO:0000256" key="5">
    <source>
        <dbReference type="ARBA" id="ARBA00022741"/>
    </source>
</evidence>
<dbReference type="GO" id="GO:0003723">
    <property type="term" value="F:RNA binding"/>
    <property type="evidence" value="ECO:0007669"/>
    <property type="project" value="TreeGrafter"/>
</dbReference>
<dbReference type="SUPFAM" id="SSF55681">
    <property type="entry name" value="Class II aaRS and biotin synthetases"/>
    <property type="match status" value="1"/>
</dbReference>
<evidence type="ECO:0000256" key="1">
    <source>
        <dbReference type="ARBA" id="ARBA00004496"/>
    </source>
</evidence>
<feature type="binding site" evidence="9">
    <location>
        <position position="209"/>
    </location>
    <ligand>
        <name>L-aspartate</name>
        <dbReference type="ChEBI" id="CHEBI:29991"/>
    </ligand>
</feature>
<feature type="region of interest" description="Aspartate" evidence="9">
    <location>
        <begin position="188"/>
        <end position="191"/>
    </location>
</feature>
<dbReference type="CDD" id="cd00776">
    <property type="entry name" value="AsxRS_core"/>
    <property type="match status" value="1"/>
</dbReference>
<protein>
    <recommendedName>
        <fullName evidence="9">Aspartate--tRNA(Asp/Asn) ligase</fullName>
        <ecNumber evidence="9">6.1.1.23</ecNumber>
    </recommendedName>
    <alternativeName>
        <fullName evidence="9">Aspartyl-tRNA synthetase</fullName>
        <shortName evidence="9">AspRS</shortName>
    </alternativeName>
    <alternativeName>
        <fullName evidence="9">Non-discriminating aspartyl-tRNA synthetase</fullName>
        <shortName evidence="9">ND-AspRS</shortName>
    </alternativeName>
</protein>
<dbReference type="PROSITE" id="PS50862">
    <property type="entry name" value="AA_TRNA_LIGASE_II"/>
    <property type="match status" value="1"/>
</dbReference>
<dbReference type="GO" id="GO:0005524">
    <property type="term" value="F:ATP binding"/>
    <property type="evidence" value="ECO:0007669"/>
    <property type="project" value="UniProtKB-UniRule"/>
</dbReference>
<keyword evidence="3 9" id="KW-0963">Cytoplasm</keyword>
<dbReference type="AlphaFoldDB" id="A0A419DA60"/>
<evidence type="ECO:0000256" key="6">
    <source>
        <dbReference type="ARBA" id="ARBA00022840"/>
    </source>
</evidence>
<comment type="function">
    <text evidence="9">Aspartyl-tRNA synthetase with relaxed tRNA specificity since it is able to aspartylate not only its cognate tRNA(Asp) but also tRNA(Asn). Reaction proceeds in two steps: L-aspartate is first activated by ATP to form Asp-AMP and then transferred to the acceptor end of tRNA(Asp/Asn).</text>
</comment>
<dbReference type="PANTHER" id="PTHR43450:SF1">
    <property type="entry name" value="ASPARTATE--TRNA LIGASE, CYTOPLASMIC"/>
    <property type="match status" value="1"/>
</dbReference>
<evidence type="ECO:0000256" key="2">
    <source>
        <dbReference type="ARBA" id="ARBA00005312"/>
    </source>
</evidence>
<comment type="caution">
    <text evidence="11">The sequence shown here is derived from an EMBL/GenBank/DDBJ whole genome shotgun (WGS) entry which is preliminary data.</text>
</comment>
<dbReference type="InterPro" id="IPR004365">
    <property type="entry name" value="NA-bd_OB_tRNA"/>
</dbReference>
<dbReference type="InterPro" id="IPR045864">
    <property type="entry name" value="aa-tRNA-synth_II/BPL/LPL"/>
</dbReference>
<comment type="similarity">
    <text evidence="2 9">Belongs to the class-II aminoacyl-tRNA synthetase family. Type 2 subfamily.</text>
</comment>
<evidence type="ECO:0000256" key="9">
    <source>
        <dbReference type="HAMAP-Rule" id="MF_02075"/>
    </source>
</evidence>
<feature type="binding site" evidence="9">
    <location>
        <position position="165"/>
    </location>
    <ligand>
        <name>L-aspartate</name>
        <dbReference type="ChEBI" id="CHEBI:29991"/>
    </ligand>
</feature>
<feature type="binding site" evidence="9">
    <location>
        <position position="364"/>
    </location>
    <ligand>
        <name>L-aspartate</name>
        <dbReference type="ChEBI" id="CHEBI:29991"/>
    </ligand>
</feature>
<dbReference type="NCBIfam" id="NF003483">
    <property type="entry name" value="PRK05159.1"/>
    <property type="match status" value="1"/>
</dbReference>
<feature type="site" description="Important for tRNA non-discrimination" evidence="9">
    <location>
        <position position="79"/>
    </location>
</feature>
<dbReference type="NCBIfam" id="TIGR00458">
    <property type="entry name" value="aspS_nondisc"/>
    <property type="match status" value="1"/>
</dbReference>
<dbReference type="EC" id="6.1.1.23" evidence="9"/>
<evidence type="ECO:0000256" key="8">
    <source>
        <dbReference type="ARBA" id="ARBA00023146"/>
    </source>
</evidence>
<comment type="caution">
    <text evidence="9">Lacks conserved residue(s) required for the propagation of feature annotation.</text>
</comment>
<dbReference type="Pfam" id="PF01336">
    <property type="entry name" value="tRNA_anti-codon"/>
    <property type="match status" value="1"/>
</dbReference>
<dbReference type="EMBL" id="QZJW01000055">
    <property type="protein sequence ID" value="RJO59983.1"/>
    <property type="molecule type" value="Genomic_DNA"/>
</dbReference>
<accession>A0A419DA60</accession>
<evidence type="ECO:0000256" key="4">
    <source>
        <dbReference type="ARBA" id="ARBA00022598"/>
    </source>
</evidence>
<dbReference type="Gene3D" id="3.30.930.10">
    <property type="entry name" value="Bira Bifunctional Protein, Domain 2"/>
    <property type="match status" value="1"/>
</dbReference>
<evidence type="ECO:0000256" key="3">
    <source>
        <dbReference type="ARBA" id="ARBA00022490"/>
    </source>
</evidence>
<name>A0A419DA60_9BACT</name>
<keyword evidence="6 9" id="KW-0067">ATP-binding</keyword>
<organism evidence="11 12">
    <name type="scientific">candidate division WS5 bacterium</name>
    <dbReference type="NCBI Taxonomy" id="2093353"/>
    <lineage>
        <taxon>Bacteria</taxon>
        <taxon>candidate division WS5</taxon>
    </lineage>
</organism>